<comment type="caution">
    <text evidence="2">The sequence shown here is derived from an EMBL/GenBank/DDBJ whole genome shotgun (WGS) entry which is preliminary data.</text>
</comment>
<evidence type="ECO:0000259" key="1">
    <source>
        <dbReference type="Pfam" id="PF09983"/>
    </source>
</evidence>
<evidence type="ECO:0000313" key="3">
    <source>
        <dbReference type="Proteomes" id="UP000294862"/>
    </source>
</evidence>
<gene>
    <name evidence="2" type="ORF">EV148_10646</name>
</gene>
<keyword evidence="3" id="KW-1185">Reference proteome</keyword>
<dbReference type="OrthoDB" id="186173at2"/>
<reference evidence="2 3" key="1">
    <citation type="journal article" date="2015" name="Stand. Genomic Sci.">
        <title>Genomic Encyclopedia of Bacterial and Archaeal Type Strains, Phase III: the genomes of soil and plant-associated and newly described type strains.</title>
        <authorList>
            <person name="Whitman W.B."/>
            <person name="Woyke T."/>
            <person name="Klenk H.P."/>
            <person name="Zhou Y."/>
            <person name="Lilburn T.G."/>
            <person name="Beck B.J."/>
            <person name="De Vos P."/>
            <person name="Vandamme P."/>
            <person name="Eisen J.A."/>
            <person name="Garrity G."/>
            <person name="Hugenholtz P."/>
            <person name="Kyrpides N.C."/>
        </authorList>
    </citation>
    <scope>NUCLEOTIDE SEQUENCE [LARGE SCALE GENOMIC DNA]</scope>
    <source>
        <strain evidence="2 3">A3</strain>
    </source>
</reference>
<protein>
    <submittedName>
        <fullName evidence="2">Uncharacterized protein DUF2220</fullName>
    </submittedName>
</protein>
<name>A0A4R2I6H3_9GAMM</name>
<dbReference type="Pfam" id="PF09983">
    <property type="entry name" value="JetD_C"/>
    <property type="match status" value="1"/>
</dbReference>
<sequence length="401" mass="43142">MNPAAPVLARLLGRAERARLRGDAAPAALSMASARDAREYAALQSLREIEAFHAAIALAERDGAIVAERDRHRGDGETLLRLVVADVDALARHLGVDTVAQRSARAAATLAPWTARFPVIAEILALWRRDATLRKQGPEAAHDLAAAAFAVDALLADPEAARGERTLRRESVRLFGDSKRIEALTPWLDILLNGEPASSGLDKEQVWAALGLRKEPLPLLLAGVGLVELDDGSRVALPRRYLGLPAESVRAIDTPARHVLSIENAASFHDAARARGDAPVLLLYAGGMPSPTWRAAYRRLLGGLCADAAVYHWGDIDEGGMRIAAKIAETARDAGFDLRPWLMSPGDIPAAIRRHARTPTPAVLASMRRWATRAGWPGVADAIGREPILLEQEAVDPVLPR</sequence>
<dbReference type="Proteomes" id="UP000294862">
    <property type="component" value="Unassembled WGS sequence"/>
</dbReference>
<accession>A0A4R2I6H3</accession>
<dbReference type="RefSeq" id="WP_131998338.1">
    <property type="nucleotide sequence ID" value="NZ_JACGXM010000007.1"/>
</dbReference>
<dbReference type="AlphaFoldDB" id="A0A4R2I6H3"/>
<dbReference type="EMBL" id="SLWQ01000006">
    <property type="protein sequence ID" value="TCO39901.1"/>
    <property type="molecule type" value="Genomic_DNA"/>
</dbReference>
<feature type="domain" description="Wadjet protein JetD C-terminal" evidence="1">
    <location>
        <begin position="243"/>
        <end position="395"/>
    </location>
</feature>
<dbReference type="InterPro" id="IPR024534">
    <property type="entry name" value="JetD_C"/>
</dbReference>
<evidence type="ECO:0000313" key="2">
    <source>
        <dbReference type="EMBL" id="TCO39901.1"/>
    </source>
</evidence>
<organism evidence="2 3">
    <name type="scientific">Dokdonella fugitiva</name>
    <dbReference type="NCBI Taxonomy" id="328517"/>
    <lineage>
        <taxon>Bacteria</taxon>
        <taxon>Pseudomonadati</taxon>
        <taxon>Pseudomonadota</taxon>
        <taxon>Gammaproteobacteria</taxon>
        <taxon>Lysobacterales</taxon>
        <taxon>Rhodanobacteraceae</taxon>
        <taxon>Dokdonella</taxon>
    </lineage>
</organism>
<proteinExistence type="predicted"/>